<dbReference type="EMBL" id="ML179433">
    <property type="protein sequence ID" value="THU87831.1"/>
    <property type="molecule type" value="Genomic_DNA"/>
</dbReference>
<feature type="compositionally biased region" description="Basic residues" evidence="1">
    <location>
        <begin position="46"/>
        <end position="56"/>
    </location>
</feature>
<reference evidence="2 3" key="1">
    <citation type="journal article" date="2019" name="Nat. Ecol. Evol.">
        <title>Megaphylogeny resolves global patterns of mushroom evolution.</title>
        <authorList>
            <person name="Varga T."/>
            <person name="Krizsan K."/>
            <person name="Foldi C."/>
            <person name="Dima B."/>
            <person name="Sanchez-Garcia M."/>
            <person name="Sanchez-Ramirez S."/>
            <person name="Szollosi G.J."/>
            <person name="Szarkandi J.G."/>
            <person name="Papp V."/>
            <person name="Albert L."/>
            <person name="Andreopoulos W."/>
            <person name="Angelini C."/>
            <person name="Antonin V."/>
            <person name="Barry K.W."/>
            <person name="Bougher N.L."/>
            <person name="Buchanan P."/>
            <person name="Buyck B."/>
            <person name="Bense V."/>
            <person name="Catcheside P."/>
            <person name="Chovatia M."/>
            <person name="Cooper J."/>
            <person name="Damon W."/>
            <person name="Desjardin D."/>
            <person name="Finy P."/>
            <person name="Geml J."/>
            <person name="Haridas S."/>
            <person name="Hughes K."/>
            <person name="Justo A."/>
            <person name="Karasinski D."/>
            <person name="Kautmanova I."/>
            <person name="Kiss B."/>
            <person name="Kocsube S."/>
            <person name="Kotiranta H."/>
            <person name="LaButti K.M."/>
            <person name="Lechner B.E."/>
            <person name="Liimatainen K."/>
            <person name="Lipzen A."/>
            <person name="Lukacs Z."/>
            <person name="Mihaltcheva S."/>
            <person name="Morgado L.N."/>
            <person name="Niskanen T."/>
            <person name="Noordeloos M.E."/>
            <person name="Ohm R.A."/>
            <person name="Ortiz-Santana B."/>
            <person name="Ovrebo C."/>
            <person name="Racz N."/>
            <person name="Riley R."/>
            <person name="Savchenko A."/>
            <person name="Shiryaev A."/>
            <person name="Soop K."/>
            <person name="Spirin V."/>
            <person name="Szebenyi C."/>
            <person name="Tomsovsky M."/>
            <person name="Tulloss R.E."/>
            <person name="Uehling J."/>
            <person name="Grigoriev I.V."/>
            <person name="Vagvolgyi C."/>
            <person name="Papp T."/>
            <person name="Martin F.M."/>
            <person name="Miettinen O."/>
            <person name="Hibbett D.S."/>
            <person name="Nagy L.G."/>
        </authorList>
    </citation>
    <scope>NUCLEOTIDE SEQUENCE [LARGE SCALE GENOMIC DNA]</scope>
    <source>
        <strain evidence="2 3">CBS 962.96</strain>
    </source>
</reference>
<feature type="region of interest" description="Disordered" evidence="1">
    <location>
        <begin position="1"/>
        <end position="101"/>
    </location>
</feature>
<evidence type="ECO:0000256" key="1">
    <source>
        <dbReference type="SAM" id="MobiDB-lite"/>
    </source>
</evidence>
<protein>
    <submittedName>
        <fullName evidence="2">Uncharacterized protein</fullName>
    </submittedName>
</protein>
<proteinExistence type="predicted"/>
<dbReference type="AlphaFoldDB" id="A0A4S8LG37"/>
<gene>
    <name evidence="2" type="ORF">K435DRAFT_866880</name>
</gene>
<name>A0A4S8LG37_DENBC</name>
<sequence>MTNLVQNDNGHWLKQRTGYEATARGALPGRKQERNPREGRRERLSVRGRARDKRTGRTTCSGTVPPNPVDETERGRRNPTLMAEEHGRSITGSTAAGSLRLGDPSTAPVLLLGVVGPSRQPGPVCSTYACTSLGRQGSRIGYLGLATRWAIAEGGVRIADGW</sequence>
<feature type="compositionally biased region" description="Basic and acidic residues" evidence="1">
    <location>
        <begin position="30"/>
        <end position="45"/>
    </location>
</feature>
<evidence type="ECO:0000313" key="2">
    <source>
        <dbReference type="EMBL" id="THU87831.1"/>
    </source>
</evidence>
<organism evidence="2 3">
    <name type="scientific">Dendrothele bispora (strain CBS 962.96)</name>
    <dbReference type="NCBI Taxonomy" id="1314807"/>
    <lineage>
        <taxon>Eukaryota</taxon>
        <taxon>Fungi</taxon>
        <taxon>Dikarya</taxon>
        <taxon>Basidiomycota</taxon>
        <taxon>Agaricomycotina</taxon>
        <taxon>Agaricomycetes</taxon>
        <taxon>Agaricomycetidae</taxon>
        <taxon>Agaricales</taxon>
        <taxon>Agaricales incertae sedis</taxon>
        <taxon>Dendrothele</taxon>
    </lineage>
</organism>
<keyword evidence="3" id="KW-1185">Reference proteome</keyword>
<accession>A0A4S8LG37</accession>
<dbReference type="Proteomes" id="UP000297245">
    <property type="component" value="Unassembled WGS sequence"/>
</dbReference>
<evidence type="ECO:0000313" key="3">
    <source>
        <dbReference type="Proteomes" id="UP000297245"/>
    </source>
</evidence>